<evidence type="ECO:0000313" key="2">
    <source>
        <dbReference type="Proteomes" id="UP001062223"/>
    </source>
</evidence>
<dbReference type="Proteomes" id="UP001062223">
    <property type="component" value="Chromosome"/>
</dbReference>
<sequence>MRLDPDVTGAGDKVGDLIGFSGNIHDPDDELKVTMLLSAWGVRPEPAGWRDECRTWVVPVVRRE</sequence>
<accession>A0A9Q9T4E3</accession>
<name>A0A9Q9T4E3_9MICO</name>
<dbReference type="KEGG" id="cpoi:OE229_03675"/>
<organism evidence="1 2">
    <name type="scientific">Curtobacterium poinsettiae</name>
    <dbReference type="NCBI Taxonomy" id="159612"/>
    <lineage>
        <taxon>Bacteria</taxon>
        <taxon>Bacillati</taxon>
        <taxon>Actinomycetota</taxon>
        <taxon>Actinomycetes</taxon>
        <taxon>Micrococcales</taxon>
        <taxon>Microbacteriaceae</taxon>
        <taxon>Curtobacterium</taxon>
    </lineage>
</organism>
<dbReference type="EMBL" id="CP106879">
    <property type="protein sequence ID" value="UYC81574.1"/>
    <property type="molecule type" value="Genomic_DNA"/>
</dbReference>
<evidence type="ECO:0000313" key="1">
    <source>
        <dbReference type="EMBL" id="UYC81574.1"/>
    </source>
</evidence>
<dbReference type="RefSeq" id="WP_262139782.1">
    <property type="nucleotide sequence ID" value="NZ_CP106879.1"/>
</dbReference>
<proteinExistence type="predicted"/>
<gene>
    <name evidence="1" type="ORF">OE229_03675</name>
</gene>
<reference evidence="1" key="1">
    <citation type="submission" date="2022-09" db="EMBL/GenBank/DDBJ databases">
        <title>Taxonomy of Curtobacterium flaccumfaciens.</title>
        <authorList>
            <person name="Osdaghi E."/>
            <person name="Taghavi S.M."/>
            <person name="Hamidizade M."/>
            <person name="Abachi H."/>
            <person name="Fazliarab A."/>
            <person name="Baeyen S."/>
            <person name="Portier P."/>
            <person name="Van Vaerenbergh J."/>
            <person name="Jacques M.-A."/>
        </authorList>
    </citation>
    <scope>NUCLEOTIDE SEQUENCE</scope>
    <source>
        <strain evidence="1">AGQB46</strain>
    </source>
</reference>
<protein>
    <submittedName>
        <fullName evidence="1">Uncharacterized protein</fullName>
    </submittedName>
</protein>
<dbReference type="AlphaFoldDB" id="A0A9Q9T4E3"/>